<dbReference type="Proteomes" id="UP001374535">
    <property type="component" value="Chromosome 1"/>
</dbReference>
<feature type="region of interest" description="Disordered" evidence="1">
    <location>
        <begin position="66"/>
        <end position="101"/>
    </location>
</feature>
<organism evidence="2 3">
    <name type="scientific">Vigna mungo</name>
    <name type="common">Black gram</name>
    <name type="synonym">Phaseolus mungo</name>
    <dbReference type="NCBI Taxonomy" id="3915"/>
    <lineage>
        <taxon>Eukaryota</taxon>
        <taxon>Viridiplantae</taxon>
        <taxon>Streptophyta</taxon>
        <taxon>Embryophyta</taxon>
        <taxon>Tracheophyta</taxon>
        <taxon>Spermatophyta</taxon>
        <taxon>Magnoliopsida</taxon>
        <taxon>eudicotyledons</taxon>
        <taxon>Gunneridae</taxon>
        <taxon>Pentapetalae</taxon>
        <taxon>rosids</taxon>
        <taxon>fabids</taxon>
        <taxon>Fabales</taxon>
        <taxon>Fabaceae</taxon>
        <taxon>Papilionoideae</taxon>
        <taxon>50 kb inversion clade</taxon>
        <taxon>NPAAA clade</taxon>
        <taxon>indigoferoid/millettioid clade</taxon>
        <taxon>Phaseoleae</taxon>
        <taxon>Vigna</taxon>
    </lineage>
</organism>
<name>A0AAQ3SDK0_VIGMU</name>
<accession>A0AAQ3SDK0</accession>
<evidence type="ECO:0000256" key="1">
    <source>
        <dbReference type="SAM" id="MobiDB-lite"/>
    </source>
</evidence>
<feature type="compositionally biased region" description="Polar residues" evidence="1">
    <location>
        <begin position="66"/>
        <end position="78"/>
    </location>
</feature>
<proteinExistence type="predicted"/>
<evidence type="ECO:0000313" key="3">
    <source>
        <dbReference type="Proteomes" id="UP001374535"/>
    </source>
</evidence>
<reference evidence="2 3" key="1">
    <citation type="journal article" date="2023" name="Life. Sci Alliance">
        <title>Evolutionary insights into 3D genome organization and epigenetic landscape of Vigna mungo.</title>
        <authorList>
            <person name="Junaid A."/>
            <person name="Singh B."/>
            <person name="Bhatia S."/>
        </authorList>
    </citation>
    <scope>NUCLEOTIDE SEQUENCE [LARGE SCALE GENOMIC DNA]</scope>
    <source>
        <strain evidence="2">Urdbean</strain>
    </source>
</reference>
<evidence type="ECO:0000313" key="2">
    <source>
        <dbReference type="EMBL" id="WVZ25353.1"/>
    </source>
</evidence>
<sequence length="101" mass="11480">MASQDPLVLMQEMQKRMEAMHTEMATLRPEWDATMRDREAGRRARLNQQSVVPTQTPIVEFPYSYQEGTDQGENSSRSHLARPGNAVRARALHPFVAPTTI</sequence>
<protein>
    <submittedName>
        <fullName evidence="2">Uncharacterized protein</fullName>
    </submittedName>
</protein>
<dbReference type="AlphaFoldDB" id="A0AAQ3SDK0"/>
<dbReference type="EMBL" id="CP144700">
    <property type="protein sequence ID" value="WVZ25353.1"/>
    <property type="molecule type" value="Genomic_DNA"/>
</dbReference>
<gene>
    <name evidence="2" type="ORF">V8G54_003897</name>
</gene>
<keyword evidence="3" id="KW-1185">Reference proteome</keyword>